<reference evidence="2 3" key="1">
    <citation type="journal article" date="2014" name="Genome Announc.">
        <title>Draft Genome Sequences of Two Vibrionaceae Species, Vibrio ponticus C121 and Photobacterium aphoticum C119, Isolated as Coral Reef Microbiota.</title>
        <authorList>
            <person name="Al-saari N."/>
            <person name="Meirelles P.M."/>
            <person name="Mino S."/>
            <person name="Suda W."/>
            <person name="Oshima K."/>
            <person name="Hattori M."/>
            <person name="Ohkuma M."/>
            <person name="Thompson F.L."/>
            <person name="Gomez-Gil B."/>
            <person name="Sawabe T."/>
            <person name="Sawabe T."/>
        </authorList>
    </citation>
    <scope>NUCLEOTIDE SEQUENCE [LARGE SCALE GENOMIC DNA]</scope>
    <source>
        <strain evidence="2 3">JCM 19237</strain>
    </source>
</reference>
<accession>A0A090QHP7</accession>
<name>A0A090QHP7_9GAMM</name>
<keyword evidence="1" id="KW-0732">Signal</keyword>
<feature type="signal peptide" evidence="1">
    <location>
        <begin position="1"/>
        <end position="22"/>
    </location>
</feature>
<protein>
    <submittedName>
        <fullName evidence="2">Molybdenum ABC transporter periplasmic molybdenum-binding protein ModA</fullName>
    </submittedName>
</protein>
<comment type="caution">
    <text evidence="2">The sequence shown here is derived from an EMBL/GenBank/DDBJ whole genome shotgun (WGS) entry which is preliminary data.</text>
</comment>
<dbReference type="STRING" id="754436.JCM19237_5563"/>
<dbReference type="EMBL" id="BBMN01000001">
    <property type="protein sequence ID" value="GAL02670.1"/>
    <property type="molecule type" value="Genomic_DNA"/>
</dbReference>
<organism evidence="2 3">
    <name type="scientific">Photobacterium aphoticum</name>
    <dbReference type="NCBI Taxonomy" id="754436"/>
    <lineage>
        <taxon>Bacteria</taxon>
        <taxon>Pseudomonadati</taxon>
        <taxon>Pseudomonadota</taxon>
        <taxon>Gammaproteobacteria</taxon>
        <taxon>Vibrionales</taxon>
        <taxon>Vibrionaceae</taxon>
        <taxon>Photobacterium</taxon>
    </lineage>
</organism>
<proteinExistence type="predicted"/>
<dbReference type="Proteomes" id="UP000029227">
    <property type="component" value="Unassembled WGS sequence"/>
</dbReference>
<evidence type="ECO:0000313" key="3">
    <source>
        <dbReference type="Proteomes" id="UP000029227"/>
    </source>
</evidence>
<evidence type="ECO:0000313" key="2">
    <source>
        <dbReference type="EMBL" id="GAL02670.1"/>
    </source>
</evidence>
<evidence type="ECO:0000256" key="1">
    <source>
        <dbReference type="SAM" id="SignalP"/>
    </source>
</evidence>
<feature type="chain" id="PRO_5001862991" evidence="1">
    <location>
        <begin position="23"/>
        <end position="94"/>
    </location>
</feature>
<dbReference type="AlphaFoldDB" id="A0A090QHP7"/>
<sequence length="94" mass="10355">MKRLGLGCVALGFALMANASWAMDKVTVFAASSLTNAMNDVAQAIKQKPEKSPLYPMPLLRHSPVKSHKVHLLIFICLPMKSGWITSHHKMPSK</sequence>
<gene>
    <name evidence="2" type="ORF">JCM19237_5563</name>
</gene>